<evidence type="ECO:0000256" key="4">
    <source>
        <dbReference type="SAM" id="SignalP"/>
    </source>
</evidence>
<dbReference type="SUPFAM" id="SSF54427">
    <property type="entry name" value="NTF2-like"/>
    <property type="match status" value="1"/>
</dbReference>
<gene>
    <name evidence="6" type="ORF">HHO47_11635</name>
</gene>
<feature type="signal peptide" evidence="4">
    <location>
        <begin position="1"/>
        <end position="18"/>
    </location>
</feature>
<evidence type="ECO:0000313" key="6">
    <source>
        <dbReference type="EMBL" id="NMM41459.1"/>
    </source>
</evidence>
<evidence type="ECO:0000313" key="7">
    <source>
        <dbReference type="Proteomes" id="UP000570493"/>
    </source>
</evidence>
<dbReference type="Gene3D" id="3.40.50.880">
    <property type="match status" value="1"/>
</dbReference>
<sequence length="382" mass="42617">MYKALALLLLVVQFSSFANDKTQDQLEVEAVVQQYIDGTSKGNPSLIEDAFHSEASLILSHPKKPFWQVSVKEFARWFESSKTTRSGYILSVTLDGDIATARALITVAKPVKKYVDQFLLKRFAKGWQIISKSATQIDTQQKQAQLESAMNKRVLFIASSADQHGKSTLPTGTSFSELVEAYEVFIDSGYQVDVVSTQGGKLPLAYINTSDLKHKQYIYNQDFMYLLANTLSPEQVDASQYLAVHYVGGGNAMYQVAENKTLQAIAMQVYEKNHGIVSSVCHGTAGIVNLKLSNGKYLVSGRKISGYPTEFEKTDANYYQQFPFDIEETIKQRGGKFFYGERNQPYVQIDGRLITGTNYQSSKGVALAMVAEMNKMKRLGTL</sequence>
<dbReference type="InterPro" id="IPR029062">
    <property type="entry name" value="Class_I_gatase-like"/>
</dbReference>
<evidence type="ECO:0000259" key="5">
    <source>
        <dbReference type="Pfam" id="PF01965"/>
    </source>
</evidence>
<dbReference type="PANTHER" id="PTHR48094">
    <property type="entry name" value="PROTEIN/NUCLEIC ACID DEGLYCASE DJ-1-RELATED"/>
    <property type="match status" value="1"/>
</dbReference>
<comment type="caution">
    <text evidence="6">The sequence shown here is derived from an EMBL/GenBank/DDBJ whole genome shotgun (WGS) entry which is preliminary data.</text>
</comment>
<dbReference type="GO" id="GO:0019172">
    <property type="term" value="F:glyoxalase III activity"/>
    <property type="evidence" value="ECO:0007669"/>
    <property type="project" value="TreeGrafter"/>
</dbReference>
<protein>
    <submittedName>
        <fullName evidence="6">Peptidase</fullName>
    </submittedName>
</protein>
<feature type="chain" id="PRO_5031574424" evidence="4">
    <location>
        <begin position="19"/>
        <end position="382"/>
    </location>
</feature>
<dbReference type="InterPro" id="IPR032710">
    <property type="entry name" value="NTF2-like_dom_sf"/>
</dbReference>
<dbReference type="AlphaFoldDB" id="A0A7Y0DTU1"/>
<dbReference type="GO" id="GO:0005737">
    <property type="term" value="C:cytoplasm"/>
    <property type="evidence" value="ECO:0007669"/>
    <property type="project" value="TreeGrafter"/>
</dbReference>
<dbReference type="CDD" id="cd03141">
    <property type="entry name" value="GATase1_Hsp31_like"/>
    <property type="match status" value="1"/>
</dbReference>
<comment type="similarity">
    <text evidence="3">Belongs to the peptidase C56 family. HSP31-like subfamily.</text>
</comment>
<proteinExistence type="inferred from homology"/>
<dbReference type="InterPro" id="IPR002818">
    <property type="entry name" value="DJ-1/PfpI"/>
</dbReference>
<accession>A0A7Y0DTU1</accession>
<evidence type="ECO:0000256" key="1">
    <source>
        <dbReference type="ARBA" id="ARBA00023016"/>
    </source>
</evidence>
<evidence type="ECO:0000256" key="2">
    <source>
        <dbReference type="ARBA" id="ARBA00023239"/>
    </source>
</evidence>
<evidence type="ECO:0000256" key="3">
    <source>
        <dbReference type="ARBA" id="ARBA00038493"/>
    </source>
</evidence>
<dbReference type="SUPFAM" id="SSF52317">
    <property type="entry name" value="Class I glutamine amidotransferase-like"/>
    <property type="match status" value="1"/>
</dbReference>
<name>A0A7Y0DTU1_9GAMM</name>
<organism evidence="6 7">
    <name type="scientific">Pseudoalteromonas arctica</name>
    <dbReference type="NCBI Taxonomy" id="394751"/>
    <lineage>
        <taxon>Bacteria</taxon>
        <taxon>Pseudomonadati</taxon>
        <taxon>Pseudomonadota</taxon>
        <taxon>Gammaproteobacteria</taxon>
        <taxon>Alteromonadales</taxon>
        <taxon>Pseudoalteromonadaceae</taxon>
        <taxon>Pseudoalteromonas</taxon>
    </lineage>
</organism>
<feature type="domain" description="DJ-1/PfpI" evidence="5">
    <location>
        <begin position="173"/>
        <end position="369"/>
    </location>
</feature>
<dbReference type="GO" id="GO:0019243">
    <property type="term" value="P:methylglyoxal catabolic process to D-lactate via S-lactoyl-glutathione"/>
    <property type="evidence" value="ECO:0007669"/>
    <property type="project" value="TreeGrafter"/>
</dbReference>
<dbReference type="Gene3D" id="3.10.450.50">
    <property type="match status" value="1"/>
</dbReference>
<dbReference type="Pfam" id="PF12893">
    <property type="entry name" value="Lumazine_bd_2"/>
    <property type="match status" value="1"/>
</dbReference>
<dbReference type="Proteomes" id="UP000570493">
    <property type="component" value="Unassembled WGS sequence"/>
</dbReference>
<dbReference type="Pfam" id="PF01965">
    <property type="entry name" value="DJ-1_PfpI"/>
    <property type="match status" value="1"/>
</dbReference>
<dbReference type="EMBL" id="JABBMT010000016">
    <property type="protein sequence ID" value="NMM41459.1"/>
    <property type="molecule type" value="Genomic_DNA"/>
</dbReference>
<dbReference type="InterPro" id="IPR050325">
    <property type="entry name" value="Prot/Nucl_acid_deglycase"/>
</dbReference>
<dbReference type="PANTHER" id="PTHR48094:SF11">
    <property type="entry name" value="GLUTATHIONE-INDEPENDENT GLYOXALASE HSP31-RELATED"/>
    <property type="match status" value="1"/>
</dbReference>
<keyword evidence="7" id="KW-1185">Reference proteome</keyword>
<reference evidence="6" key="1">
    <citation type="submission" date="2020-04" db="EMBL/GenBank/DDBJ databases">
        <title>Genome Sequencing for Pseudoaltermonas arctica.</title>
        <authorList>
            <person name="Elkins N.S."/>
        </authorList>
    </citation>
    <scope>NUCLEOTIDE SEQUENCE [LARGE SCALE GENOMIC DNA]</scope>
    <source>
        <strain evidence="6">NEC-BIFX-2020_0012</strain>
    </source>
</reference>
<keyword evidence="2" id="KW-0456">Lyase</keyword>
<keyword evidence="4" id="KW-0732">Signal</keyword>
<keyword evidence="1" id="KW-0346">Stress response</keyword>
<dbReference type="InterPro" id="IPR039437">
    <property type="entry name" value="FrzH/put_lumazine-bd"/>
</dbReference>